<dbReference type="FunCoup" id="A0A409VNU7">
    <property type="interactions" value="47"/>
</dbReference>
<dbReference type="PANTHER" id="PTHR45928">
    <property type="entry name" value="RE38146P"/>
    <property type="match status" value="1"/>
</dbReference>
<accession>A0A409VNU7</accession>
<keyword evidence="7" id="KW-1133">Transmembrane helix</keyword>
<proteinExistence type="inferred from homology"/>
<keyword evidence="6" id="KW-0999">Mitochondrion inner membrane</keyword>
<evidence type="ECO:0000256" key="5">
    <source>
        <dbReference type="ARBA" id="ARBA00022737"/>
    </source>
</evidence>
<dbReference type="STRING" id="93625.A0A409VNU7"/>
<dbReference type="Gene3D" id="1.50.40.10">
    <property type="entry name" value="Mitochondrial carrier domain"/>
    <property type="match status" value="1"/>
</dbReference>
<evidence type="ECO:0008006" key="14">
    <source>
        <dbReference type="Google" id="ProtNLM"/>
    </source>
</evidence>
<dbReference type="PROSITE" id="PS50920">
    <property type="entry name" value="SOLCAR"/>
    <property type="match status" value="3"/>
</dbReference>
<evidence type="ECO:0000256" key="8">
    <source>
        <dbReference type="ARBA" id="ARBA00023128"/>
    </source>
</evidence>
<evidence type="ECO:0000256" key="3">
    <source>
        <dbReference type="ARBA" id="ARBA00022448"/>
    </source>
</evidence>
<comment type="subcellular location">
    <subcellularLocation>
        <location evidence="1">Mitochondrion inner membrane</location>
        <topology evidence="1">Multi-pass membrane protein</topology>
    </subcellularLocation>
</comment>
<sequence length="322" mass="34795">MAISSPKKGRPVSTTEGFICGGIAACLAVTVSNPAEVAKTRLQLQGELSKEGGKKVYNNAIDVLAKTWKNEGIRGIQRGLPPAILLNGSRLGFYEPFRRNLNKFFGRPADEQIPVTSVIAGATSGAVGASLGNPLFLIKARMQAYSPSLPVGAQHNYKSAFDALATIFRAEGPRGLVRGIDAAILRTSMGSSVQLPSYNFTKAQIVKNNILPADSPWTFFLSSTFSGACVCLAMQPADTALTRMYNQPTVIGPDGRLRGTLYRNPIDCLWKTFKIEGVRGLYKGSTAHFMRIAPHTIITLTANDIIVNLYKAARDRDLEDDS</sequence>
<organism evidence="12 13">
    <name type="scientific">Psilocybe cyanescens</name>
    <dbReference type="NCBI Taxonomy" id="93625"/>
    <lineage>
        <taxon>Eukaryota</taxon>
        <taxon>Fungi</taxon>
        <taxon>Dikarya</taxon>
        <taxon>Basidiomycota</taxon>
        <taxon>Agaricomycotina</taxon>
        <taxon>Agaricomycetes</taxon>
        <taxon>Agaricomycetidae</taxon>
        <taxon>Agaricales</taxon>
        <taxon>Agaricineae</taxon>
        <taxon>Strophariaceae</taxon>
        <taxon>Psilocybe</taxon>
    </lineage>
</organism>
<keyword evidence="8" id="KW-0496">Mitochondrion</keyword>
<gene>
    <name evidence="12" type="ORF">CVT25_000335</name>
</gene>
<evidence type="ECO:0000256" key="7">
    <source>
        <dbReference type="ARBA" id="ARBA00022989"/>
    </source>
</evidence>
<protein>
    <recommendedName>
        <fullName evidence="14">Mitochondrial carrier</fullName>
    </recommendedName>
</protein>
<keyword evidence="5" id="KW-0677">Repeat</keyword>
<dbReference type="Pfam" id="PF00153">
    <property type="entry name" value="Mito_carr"/>
    <property type="match status" value="3"/>
</dbReference>
<dbReference type="AlphaFoldDB" id="A0A409VNU7"/>
<feature type="repeat" description="Solcar" evidence="10">
    <location>
        <begin position="112"/>
        <end position="204"/>
    </location>
</feature>
<evidence type="ECO:0000256" key="4">
    <source>
        <dbReference type="ARBA" id="ARBA00022692"/>
    </source>
</evidence>
<evidence type="ECO:0000256" key="1">
    <source>
        <dbReference type="ARBA" id="ARBA00004448"/>
    </source>
</evidence>
<dbReference type="Proteomes" id="UP000283269">
    <property type="component" value="Unassembled WGS sequence"/>
</dbReference>
<dbReference type="InterPro" id="IPR051508">
    <property type="entry name" value="Mito_Carrier_Antiporter"/>
</dbReference>
<evidence type="ECO:0000256" key="6">
    <source>
        <dbReference type="ARBA" id="ARBA00022792"/>
    </source>
</evidence>
<evidence type="ECO:0000256" key="9">
    <source>
        <dbReference type="ARBA" id="ARBA00023136"/>
    </source>
</evidence>
<dbReference type="InParanoid" id="A0A409VNU7"/>
<evidence type="ECO:0000313" key="13">
    <source>
        <dbReference type="Proteomes" id="UP000283269"/>
    </source>
</evidence>
<dbReference type="SUPFAM" id="SSF103506">
    <property type="entry name" value="Mitochondrial carrier"/>
    <property type="match status" value="1"/>
</dbReference>
<keyword evidence="4 10" id="KW-0812">Transmembrane</keyword>
<keyword evidence="9 10" id="KW-0472">Membrane</keyword>
<keyword evidence="13" id="KW-1185">Reference proteome</keyword>
<dbReference type="EMBL" id="NHYD01003967">
    <property type="protein sequence ID" value="PPQ67923.1"/>
    <property type="molecule type" value="Genomic_DNA"/>
</dbReference>
<dbReference type="GO" id="GO:0005743">
    <property type="term" value="C:mitochondrial inner membrane"/>
    <property type="evidence" value="ECO:0007669"/>
    <property type="project" value="UniProtKB-SubCell"/>
</dbReference>
<name>A0A409VNU7_PSICY</name>
<evidence type="ECO:0000256" key="10">
    <source>
        <dbReference type="PROSITE-ProRule" id="PRU00282"/>
    </source>
</evidence>
<dbReference type="InterPro" id="IPR018108">
    <property type="entry name" value="MCP_transmembrane"/>
</dbReference>
<dbReference type="OrthoDB" id="6703404at2759"/>
<comment type="caution">
    <text evidence="12">The sequence shown here is derived from an EMBL/GenBank/DDBJ whole genome shotgun (WGS) entry which is preliminary data.</text>
</comment>
<feature type="repeat" description="Solcar" evidence="10">
    <location>
        <begin position="12"/>
        <end position="104"/>
    </location>
</feature>
<dbReference type="InterPro" id="IPR023395">
    <property type="entry name" value="MCP_dom_sf"/>
</dbReference>
<keyword evidence="3 11" id="KW-0813">Transport</keyword>
<dbReference type="PANTHER" id="PTHR45928:SF1">
    <property type="entry name" value="RE38146P"/>
    <property type="match status" value="1"/>
</dbReference>
<evidence type="ECO:0000313" key="12">
    <source>
        <dbReference type="EMBL" id="PPQ67923.1"/>
    </source>
</evidence>
<feature type="repeat" description="Solcar" evidence="10">
    <location>
        <begin position="214"/>
        <end position="309"/>
    </location>
</feature>
<evidence type="ECO:0000256" key="11">
    <source>
        <dbReference type="RuleBase" id="RU000488"/>
    </source>
</evidence>
<reference evidence="12 13" key="1">
    <citation type="journal article" date="2018" name="Evol. Lett.">
        <title>Horizontal gene cluster transfer increased hallucinogenic mushroom diversity.</title>
        <authorList>
            <person name="Reynolds H.T."/>
            <person name="Vijayakumar V."/>
            <person name="Gluck-Thaler E."/>
            <person name="Korotkin H.B."/>
            <person name="Matheny P.B."/>
            <person name="Slot J.C."/>
        </authorList>
    </citation>
    <scope>NUCLEOTIDE SEQUENCE [LARGE SCALE GENOMIC DNA]</scope>
    <source>
        <strain evidence="12 13">2631</strain>
    </source>
</reference>
<evidence type="ECO:0000256" key="2">
    <source>
        <dbReference type="ARBA" id="ARBA00006375"/>
    </source>
</evidence>
<comment type="similarity">
    <text evidence="2 11">Belongs to the mitochondrial carrier (TC 2.A.29) family.</text>
</comment>